<accession>A0A238KJC9</accession>
<evidence type="ECO:0000313" key="3">
    <source>
        <dbReference type="Proteomes" id="UP000202922"/>
    </source>
</evidence>
<dbReference type="Gene3D" id="3.40.30.10">
    <property type="entry name" value="Glutaredoxin"/>
    <property type="match status" value="1"/>
</dbReference>
<dbReference type="Pfam" id="PF13098">
    <property type="entry name" value="Thioredoxin_2"/>
    <property type="match status" value="1"/>
</dbReference>
<evidence type="ECO:0000313" key="2">
    <source>
        <dbReference type="EMBL" id="SMX42871.1"/>
    </source>
</evidence>
<dbReference type="CDD" id="cd02951">
    <property type="entry name" value="SoxW"/>
    <property type="match status" value="1"/>
</dbReference>
<dbReference type="OrthoDB" id="9811036at2"/>
<proteinExistence type="predicted"/>
<feature type="domain" description="Thioredoxin-like fold" evidence="1">
    <location>
        <begin position="51"/>
        <end position="156"/>
    </location>
</feature>
<keyword evidence="3" id="KW-1185">Reference proteome</keyword>
<evidence type="ECO:0000259" key="1">
    <source>
        <dbReference type="Pfam" id="PF13098"/>
    </source>
</evidence>
<gene>
    <name evidence="2" type="ORF">COL8621_02108</name>
</gene>
<dbReference type="InterPro" id="IPR012336">
    <property type="entry name" value="Thioredoxin-like_fold"/>
</dbReference>
<organism evidence="2 3">
    <name type="scientific">Actibacterium lipolyticum</name>
    <dbReference type="NCBI Taxonomy" id="1524263"/>
    <lineage>
        <taxon>Bacteria</taxon>
        <taxon>Pseudomonadati</taxon>
        <taxon>Pseudomonadota</taxon>
        <taxon>Alphaproteobacteria</taxon>
        <taxon>Rhodobacterales</taxon>
        <taxon>Roseobacteraceae</taxon>
        <taxon>Actibacterium</taxon>
    </lineage>
</organism>
<dbReference type="EMBL" id="FXYE01000002">
    <property type="protein sequence ID" value="SMX42871.1"/>
    <property type="molecule type" value="Genomic_DNA"/>
</dbReference>
<dbReference type="InterPro" id="IPR041737">
    <property type="entry name" value="SoxW"/>
</dbReference>
<dbReference type="Proteomes" id="UP000202922">
    <property type="component" value="Unassembled WGS sequence"/>
</dbReference>
<dbReference type="InterPro" id="IPR036249">
    <property type="entry name" value="Thioredoxin-like_sf"/>
</dbReference>
<dbReference type="SUPFAM" id="SSF52833">
    <property type="entry name" value="Thioredoxin-like"/>
    <property type="match status" value="1"/>
</dbReference>
<name>A0A238KJC9_9RHOB</name>
<dbReference type="AlphaFoldDB" id="A0A238KJC9"/>
<dbReference type="RefSeq" id="WP_093967301.1">
    <property type="nucleotide sequence ID" value="NZ_FXYE01000002.1"/>
</dbReference>
<protein>
    <recommendedName>
        <fullName evidence="1">Thioredoxin-like fold domain-containing protein</fullName>
    </recommendedName>
</protein>
<reference evidence="3" key="1">
    <citation type="submission" date="2017-05" db="EMBL/GenBank/DDBJ databases">
        <authorList>
            <person name="Rodrigo-Torres L."/>
            <person name="Arahal R. D."/>
            <person name="Lucena T."/>
        </authorList>
    </citation>
    <scope>NUCLEOTIDE SEQUENCE [LARGE SCALE GENOMIC DNA]</scope>
    <source>
        <strain evidence="3">CECT 8621</strain>
    </source>
</reference>
<sequence length="197" mass="22397">MLTRRLLLGVAASLAAPRLALGEARVGDDGLHKQDWFLDSFLELGDDLETAASEGRNLMVLIEQAGCPYCRELHQVNFARPEITDFITQHFDVIQLDLWGSRAVLDFDGEELEERKLAAKWGVNFTPTTLLFAAENAGAEDARQAESFRLPGYLKPFHYLSSLEYVVSGEYREQPFQRYLQDKFEALREKGIDPDVW</sequence>